<dbReference type="Proteomes" id="UP000193355">
    <property type="component" value="Unassembled WGS sequence"/>
</dbReference>
<evidence type="ECO:0000313" key="3">
    <source>
        <dbReference type="Proteomes" id="UP000193355"/>
    </source>
</evidence>
<dbReference type="InterPro" id="IPR012347">
    <property type="entry name" value="Ferritin-like"/>
</dbReference>
<sequence>MGMRESLNLAIHAEMEASEFYLAWSENTDKDYLKRELLELSEWEKEHEEGLKKLYIKQFGEPFQRNPDIVVEPELKVQTSDFGDVTSLLRIASAAYLSEMRASELYGRMAEEASGETRDMFLKLKEMEENHMETAKKRYLAIREDFVGFKAF</sequence>
<dbReference type="EMBL" id="FXBB01000048">
    <property type="protein sequence ID" value="SMG49046.1"/>
    <property type="molecule type" value="Genomic_DNA"/>
</dbReference>
<proteinExistence type="predicted"/>
<dbReference type="GO" id="GO:0016491">
    <property type="term" value="F:oxidoreductase activity"/>
    <property type="evidence" value="ECO:0007669"/>
    <property type="project" value="InterPro"/>
</dbReference>
<reference evidence="3" key="1">
    <citation type="submission" date="2017-04" db="EMBL/GenBank/DDBJ databases">
        <authorList>
            <person name="Varghese N."/>
            <person name="Submissions S."/>
        </authorList>
    </citation>
    <scope>NUCLEOTIDE SEQUENCE [LARGE SCALE GENOMIC DNA]</scope>
    <source>
        <strain evidence="3">USBA 82</strain>
    </source>
</reference>
<protein>
    <submittedName>
        <fullName evidence="2">Rubrerythrin</fullName>
    </submittedName>
</protein>
<dbReference type="Gene3D" id="1.20.1260.10">
    <property type="match status" value="1"/>
</dbReference>
<feature type="domain" description="Rubrerythrin diiron-binding" evidence="1">
    <location>
        <begin position="5"/>
        <end position="137"/>
    </location>
</feature>
<dbReference type="CDD" id="cd01045">
    <property type="entry name" value="Ferritin_like_AB"/>
    <property type="match status" value="1"/>
</dbReference>
<evidence type="ECO:0000313" key="2">
    <source>
        <dbReference type="EMBL" id="SMG49046.1"/>
    </source>
</evidence>
<dbReference type="GO" id="GO:0046872">
    <property type="term" value="F:metal ion binding"/>
    <property type="evidence" value="ECO:0007669"/>
    <property type="project" value="InterPro"/>
</dbReference>
<dbReference type="InterPro" id="IPR009078">
    <property type="entry name" value="Ferritin-like_SF"/>
</dbReference>
<dbReference type="Pfam" id="PF02915">
    <property type="entry name" value="Rubrerythrin"/>
    <property type="match status" value="1"/>
</dbReference>
<dbReference type="AlphaFoldDB" id="A0A1X7L596"/>
<name>A0A1X7L596_9BACT</name>
<evidence type="ECO:0000259" key="1">
    <source>
        <dbReference type="Pfam" id="PF02915"/>
    </source>
</evidence>
<gene>
    <name evidence="2" type="ORF">SAMN06275492_1483</name>
</gene>
<keyword evidence="3" id="KW-1185">Reference proteome</keyword>
<dbReference type="SUPFAM" id="SSF47240">
    <property type="entry name" value="Ferritin-like"/>
    <property type="match status" value="1"/>
</dbReference>
<dbReference type="OrthoDB" id="4590at2"/>
<dbReference type="InterPro" id="IPR003251">
    <property type="entry name" value="Rr_diiron-bd_dom"/>
</dbReference>
<organism evidence="2 3">
    <name type="scientific">Dethiosulfovibrio salsuginis</name>
    <dbReference type="NCBI Taxonomy" id="561720"/>
    <lineage>
        <taxon>Bacteria</taxon>
        <taxon>Thermotogati</taxon>
        <taxon>Synergistota</taxon>
        <taxon>Synergistia</taxon>
        <taxon>Synergistales</taxon>
        <taxon>Dethiosulfovibrionaceae</taxon>
        <taxon>Dethiosulfovibrio</taxon>
    </lineage>
</organism>
<accession>A0A1X7L596</accession>
<dbReference type="STRING" id="561720.SAMN06275492_1483"/>